<feature type="region of interest" description="Disordered" evidence="1">
    <location>
        <begin position="117"/>
        <end position="146"/>
    </location>
</feature>
<organism evidence="2 3">
    <name type="scientific">Haematococcus lacustris</name>
    <name type="common">Green alga</name>
    <name type="synonym">Haematococcus pluvialis</name>
    <dbReference type="NCBI Taxonomy" id="44745"/>
    <lineage>
        <taxon>Eukaryota</taxon>
        <taxon>Viridiplantae</taxon>
        <taxon>Chlorophyta</taxon>
        <taxon>core chlorophytes</taxon>
        <taxon>Chlorophyceae</taxon>
        <taxon>CS clade</taxon>
        <taxon>Chlamydomonadales</taxon>
        <taxon>Haematococcaceae</taxon>
        <taxon>Haematococcus</taxon>
    </lineage>
</organism>
<accession>A0A699ZRJ7</accession>
<keyword evidence="3" id="KW-1185">Reference proteome</keyword>
<comment type="caution">
    <text evidence="2">The sequence shown here is derived from an EMBL/GenBank/DDBJ whole genome shotgun (WGS) entry which is preliminary data.</text>
</comment>
<evidence type="ECO:0000313" key="3">
    <source>
        <dbReference type="Proteomes" id="UP000485058"/>
    </source>
</evidence>
<evidence type="ECO:0000256" key="1">
    <source>
        <dbReference type="SAM" id="MobiDB-lite"/>
    </source>
</evidence>
<proteinExistence type="predicted"/>
<dbReference type="Proteomes" id="UP000485058">
    <property type="component" value="Unassembled WGS sequence"/>
</dbReference>
<evidence type="ECO:0000313" key="2">
    <source>
        <dbReference type="EMBL" id="GFH25417.1"/>
    </source>
</evidence>
<name>A0A699ZRJ7_HAELA</name>
<dbReference type="EMBL" id="BLLF01002809">
    <property type="protein sequence ID" value="GFH25417.1"/>
    <property type="molecule type" value="Genomic_DNA"/>
</dbReference>
<protein>
    <submittedName>
        <fullName evidence="2">Uncharacterized protein</fullName>
    </submittedName>
</protein>
<dbReference type="AlphaFoldDB" id="A0A699ZRJ7"/>
<reference evidence="2 3" key="1">
    <citation type="submission" date="2020-02" db="EMBL/GenBank/DDBJ databases">
        <title>Draft genome sequence of Haematococcus lacustris strain NIES-144.</title>
        <authorList>
            <person name="Morimoto D."/>
            <person name="Nakagawa S."/>
            <person name="Yoshida T."/>
            <person name="Sawayama S."/>
        </authorList>
    </citation>
    <scope>NUCLEOTIDE SEQUENCE [LARGE SCALE GENOMIC DNA]</scope>
    <source>
        <strain evidence="2 3">NIES-144</strain>
    </source>
</reference>
<sequence>MPRWYSVARCNLCLTSGSRALTSLYSLPKGQRLPVLPAARLQGALHALPNALEVEAGIGEDENERECVAAARRVFQLSLTASSLALDLQRLELACAFLLTDRLWAVAMADLAQLAPDASAGGSRGGTLPETAPAAGRRLQCDQPGQ</sequence>
<gene>
    <name evidence="2" type="ORF">HaLaN_23371</name>
</gene>